<evidence type="ECO:0000313" key="2">
    <source>
        <dbReference type="Proteomes" id="UP000243106"/>
    </source>
</evidence>
<protein>
    <submittedName>
        <fullName evidence="1">Uncharacterized protein</fullName>
    </submittedName>
</protein>
<proteinExistence type="predicted"/>
<dbReference type="EMBL" id="FOXV01000004">
    <property type="protein sequence ID" value="SFQ34776.1"/>
    <property type="molecule type" value="Genomic_DNA"/>
</dbReference>
<dbReference type="AlphaFoldDB" id="A0A1I5XSF3"/>
<evidence type="ECO:0000313" key="1">
    <source>
        <dbReference type="EMBL" id="SFQ34776.1"/>
    </source>
</evidence>
<accession>A0A1I5XSF3</accession>
<gene>
    <name evidence="1" type="ORF">SAMN05421853_10481</name>
</gene>
<dbReference type="Proteomes" id="UP000243106">
    <property type="component" value="Unassembled WGS sequence"/>
</dbReference>
<reference evidence="2" key="1">
    <citation type="submission" date="2016-10" db="EMBL/GenBank/DDBJ databases">
        <authorList>
            <person name="Varghese N."/>
            <person name="Submissions S."/>
        </authorList>
    </citation>
    <scope>NUCLEOTIDE SEQUENCE [LARGE SCALE GENOMIC DNA]</scope>
    <source>
        <strain evidence="2">JCM 10271</strain>
    </source>
</reference>
<organism evidence="1 2">
    <name type="scientific">Roseivivax halotolerans</name>
    <dbReference type="NCBI Taxonomy" id="93684"/>
    <lineage>
        <taxon>Bacteria</taxon>
        <taxon>Pseudomonadati</taxon>
        <taxon>Pseudomonadota</taxon>
        <taxon>Alphaproteobacteria</taxon>
        <taxon>Rhodobacterales</taxon>
        <taxon>Roseobacteraceae</taxon>
        <taxon>Roseivivax</taxon>
    </lineage>
</organism>
<keyword evidence="2" id="KW-1185">Reference proteome</keyword>
<name>A0A1I5XSF3_9RHOB</name>
<sequence length="78" mass="9134">MMILRPIQSDGTEIRQDFRAVRARIASRERWARRHRWLTLRARVFGRRQSRLPENRACQSSRSASVILRKVTSGTAKA</sequence>